<dbReference type="SMART" id="SM01042">
    <property type="entry name" value="Brr6_like_C_C"/>
    <property type="match status" value="1"/>
</dbReference>
<dbReference type="OrthoDB" id="5961at2759"/>
<dbReference type="Proteomes" id="UP000193560">
    <property type="component" value="Unassembled WGS sequence"/>
</dbReference>
<evidence type="ECO:0000313" key="4">
    <source>
        <dbReference type="Proteomes" id="UP000193560"/>
    </source>
</evidence>
<keyword evidence="4" id="KW-1185">Reference proteome</keyword>
<keyword evidence="1" id="KW-0472">Membrane</keyword>
<dbReference type="GO" id="GO:0006998">
    <property type="term" value="P:nuclear envelope organization"/>
    <property type="evidence" value="ECO:0007669"/>
    <property type="project" value="InterPro"/>
</dbReference>
<comment type="caution">
    <text evidence="3">The sequence shown here is derived from an EMBL/GenBank/DDBJ whole genome shotgun (WGS) entry which is preliminary data.</text>
</comment>
<keyword evidence="1" id="KW-1133">Transmembrane helix</keyword>
<feature type="domain" description="Brl1/Brr6" evidence="2">
    <location>
        <begin position="45"/>
        <end position="172"/>
    </location>
</feature>
<dbReference type="GO" id="GO:0055088">
    <property type="term" value="P:lipid homeostasis"/>
    <property type="evidence" value="ECO:0007669"/>
    <property type="project" value="InterPro"/>
</dbReference>
<organism evidence="3 4">
    <name type="scientific">Absidia repens</name>
    <dbReference type="NCBI Taxonomy" id="90262"/>
    <lineage>
        <taxon>Eukaryota</taxon>
        <taxon>Fungi</taxon>
        <taxon>Fungi incertae sedis</taxon>
        <taxon>Mucoromycota</taxon>
        <taxon>Mucoromycotina</taxon>
        <taxon>Mucoromycetes</taxon>
        <taxon>Mucorales</taxon>
        <taxon>Cunninghamellaceae</taxon>
        <taxon>Absidia</taxon>
    </lineage>
</organism>
<dbReference type="InterPro" id="IPR018767">
    <property type="entry name" value="Brl1/Brr6_dom"/>
</dbReference>
<name>A0A1X2I4G5_9FUNG</name>
<dbReference type="PANTHER" id="PTHR28136:SF1">
    <property type="entry name" value="NUCLEUS EXPORT PROTEIN BRL1"/>
    <property type="match status" value="1"/>
</dbReference>
<dbReference type="Pfam" id="PF10104">
    <property type="entry name" value="Brr6_like_C_C"/>
    <property type="match status" value="1"/>
</dbReference>
<accession>A0A1X2I4G5</accession>
<sequence length="173" mass="20170">MTPPLSKRRKIQHDATSDLSLRSNYRLMLDRRHPLHFSWETPFILSSYTTLIFYSILTITVLFLLFLGLKAIQLEIRNRIAQHLFDLENSIAHCRQQYQQNHCYDVITSPILAKYCEDWHKCMQKNPYVISRSDIAASVFGELINSFFDTLTLKTMFALCLLVFGSVLVSFSL</sequence>
<proteinExistence type="predicted"/>
<dbReference type="InterPro" id="IPR040202">
    <property type="entry name" value="Brl1/Brr6"/>
</dbReference>
<feature type="transmembrane region" description="Helical" evidence="1">
    <location>
        <begin position="151"/>
        <end position="171"/>
    </location>
</feature>
<evidence type="ECO:0000313" key="3">
    <source>
        <dbReference type="EMBL" id="ORZ09209.1"/>
    </source>
</evidence>
<feature type="transmembrane region" description="Helical" evidence="1">
    <location>
        <begin position="51"/>
        <end position="69"/>
    </location>
</feature>
<dbReference type="AlphaFoldDB" id="A0A1X2I4G5"/>
<dbReference type="PANTHER" id="PTHR28136">
    <property type="entry name" value="NUCLEUS EXPORT PROTEIN BRR6"/>
    <property type="match status" value="1"/>
</dbReference>
<keyword evidence="1" id="KW-0812">Transmembrane</keyword>
<evidence type="ECO:0000256" key="1">
    <source>
        <dbReference type="SAM" id="Phobius"/>
    </source>
</evidence>
<reference evidence="3 4" key="1">
    <citation type="submission" date="2016-07" db="EMBL/GenBank/DDBJ databases">
        <title>Pervasive Adenine N6-methylation of Active Genes in Fungi.</title>
        <authorList>
            <consortium name="DOE Joint Genome Institute"/>
            <person name="Mondo S.J."/>
            <person name="Dannebaum R.O."/>
            <person name="Kuo R.C."/>
            <person name="Labutti K."/>
            <person name="Haridas S."/>
            <person name="Kuo A."/>
            <person name="Salamov A."/>
            <person name="Ahrendt S.R."/>
            <person name="Lipzen A."/>
            <person name="Sullivan W."/>
            <person name="Andreopoulos W.B."/>
            <person name="Clum A."/>
            <person name="Lindquist E."/>
            <person name="Daum C."/>
            <person name="Ramamoorthy G.K."/>
            <person name="Gryganskyi A."/>
            <person name="Culley D."/>
            <person name="Magnuson J.K."/>
            <person name="James T.Y."/>
            <person name="O'Malley M.A."/>
            <person name="Stajich J.E."/>
            <person name="Spatafora J.W."/>
            <person name="Visel A."/>
            <person name="Grigoriev I.V."/>
        </authorList>
    </citation>
    <scope>NUCLEOTIDE SEQUENCE [LARGE SCALE GENOMIC DNA]</scope>
    <source>
        <strain evidence="3 4">NRRL 1336</strain>
    </source>
</reference>
<protein>
    <submittedName>
        <fullName evidence="3">Di-sulfide bridge nucleocytoplasmic transport domain-domain-containing protein</fullName>
    </submittedName>
</protein>
<evidence type="ECO:0000259" key="2">
    <source>
        <dbReference type="SMART" id="SM01042"/>
    </source>
</evidence>
<dbReference type="GO" id="GO:0031965">
    <property type="term" value="C:nuclear membrane"/>
    <property type="evidence" value="ECO:0007669"/>
    <property type="project" value="InterPro"/>
</dbReference>
<dbReference type="EMBL" id="MCGE01000028">
    <property type="protein sequence ID" value="ORZ09209.1"/>
    <property type="molecule type" value="Genomic_DNA"/>
</dbReference>
<gene>
    <name evidence="3" type="ORF">BCR42DRAFT_423959</name>
</gene>